<proteinExistence type="predicted"/>
<dbReference type="Pfam" id="PF22784">
    <property type="entry name" value="PTP-SAK"/>
    <property type="match status" value="1"/>
</dbReference>
<evidence type="ECO:0000313" key="3">
    <source>
        <dbReference type="EMBL" id="KAJ0389509.1"/>
    </source>
</evidence>
<gene>
    <name evidence="3" type="ORF">P43SY_010657</name>
</gene>
<sequence>MSTPKNARDIEHLALAVGIRHVVTLTQEERLPSEWFTACPSIENTFLPVANYEAPSMEQVDLFISLCIPEEGMSGPVLVHCGGGKGRAGTMVACYLVAFGFRPPPPVSEWEHPAMNAAEAIQALREMRPGSIETKVQEDAVSAYCSLLWKRRSLLANDVHEPPASAPAYQGESVEGTDLLVLSGLPGSGKTSFRKALLKRSLAGQC</sequence>
<dbReference type="InterPro" id="IPR057023">
    <property type="entry name" value="PTP-SAK"/>
</dbReference>
<dbReference type="Proteomes" id="UP001209570">
    <property type="component" value="Unassembled WGS sequence"/>
</dbReference>
<dbReference type="InterPro" id="IPR029021">
    <property type="entry name" value="Prot-tyrosine_phosphatase-like"/>
</dbReference>
<accession>A0AAD5Q091</accession>
<evidence type="ECO:0000256" key="1">
    <source>
        <dbReference type="ARBA" id="ARBA00022801"/>
    </source>
</evidence>
<dbReference type="SUPFAM" id="SSF52799">
    <property type="entry name" value="(Phosphotyrosine protein) phosphatases II"/>
    <property type="match status" value="1"/>
</dbReference>
<dbReference type="PANTHER" id="PTHR43883">
    <property type="entry name" value="SLR0207 PROTEIN"/>
    <property type="match status" value="1"/>
</dbReference>
<dbReference type="InterPro" id="IPR052732">
    <property type="entry name" value="Cell-binding_unc_protein"/>
</dbReference>
<organism evidence="3 4">
    <name type="scientific">Pythium insidiosum</name>
    <name type="common">Pythiosis disease agent</name>
    <dbReference type="NCBI Taxonomy" id="114742"/>
    <lineage>
        <taxon>Eukaryota</taxon>
        <taxon>Sar</taxon>
        <taxon>Stramenopiles</taxon>
        <taxon>Oomycota</taxon>
        <taxon>Peronosporomycetes</taxon>
        <taxon>Pythiales</taxon>
        <taxon>Pythiaceae</taxon>
        <taxon>Pythium</taxon>
    </lineage>
</organism>
<comment type="caution">
    <text evidence="3">The sequence shown here is derived from an EMBL/GenBank/DDBJ whole genome shotgun (WGS) entry which is preliminary data.</text>
</comment>
<name>A0AAD5Q091_PYTIN</name>
<keyword evidence="1" id="KW-0378">Hydrolase</keyword>
<dbReference type="EMBL" id="JAKCXM010003661">
    <property type="protein sequence ID" value="KAJ0389509.1"/>
    <property type="molecule type" value="Genomic_DNA"/>
</dbReference>
<dbReference type="SMART" id="SM00404">
    <property type="entry name" value="PTPc_motif"/>
    <property type="match status" value="1"/>
</dbReference>
<evidence type="ECO:0000313" key="4">
    <source>
        <dbReference type="Proteomes" id="UP001209570"/>
    </source>
</evidence>
<dbReference type="InterPro" id="IPR000387">
    <property type="entry name" value="Tyr_Pase_dom"/>
</dbReference>
<dbReference type="Gene3D" id="3.90.190.10">
    <property type="entry name" value="Protein tyrosine phosphatase superfamily"/>
    <property type="match status" value="1"/>
</dbReference>
<dbReference type="PRINTS" id="PR00700">
    <property type="entry name" value="PRTYPHPHTASE"/>
</dbReference>
<reference evidence="3" key="1">
    <citation type="submission" date="2021-12" db="EMBL/GenBank/DDBJ databases">
        <title>Prjna785345.</title>
        <authorList>
            <person name="Rujirawat T."/>
            <person name="Krajaejun T."/>
        </authorList>
    </citation>
    <scope>NUCLEOTIDE SEQUENCE</scope>
    <source>
        <strain evidence="3">Pi057C3</strain>
    </source>
</reference>
<evidence type="ECO:0000259" key="2">
    <source>
        <dbReference type="PROSITE" id="PS50056"/>
    </source>
</evidence>
<feature type="domain" description="Tyrosine specific protein phosphatases" evidence="2">
    <location>
        <begin position="54"/>
        <end position="139"/>
    </location>
</feature>
<dbReference type="InterPro" id="IPR000242">
    <property type="entry name" value="PTP_cat"/>
</dbReference>
<dbReference type="GO" id="GO:0004725">
    <property type="term" value="F:protein tyrosine phosphatase activity"/>
    <property type="evidence" value="ECO:0007669"/>
    <property type="project" value="InterPro"/>
</dbReference>
<dbReference type="FunFam" id="3.90.190.10:FF:000157">
    <property type="entry name" value="Protein-tyrosine phosphatase"/>
    <property type="match status" value="1"/>
</dbReference>
<dbReference type="InterPro" id="IPR003595">
    <property type="entry name" value="Tyr_Pase_cat"/>
</dbReference>
<dbReference type="AlphaFoldDB" id="A0AAD5Q091"/>
<protein>
    <recommendedName>
        <fullName evidence="2">Tyrosine specific protein phosphatases domain-containing protein</fullName>
    </recommendedName>
</protein>
<dbReference type="PROSITE" id="PS50056">
    <property type="entry name" value="TYR_PHOSPHATASE_2"/>
    <property type="match status" value="1"/>
</dbReference>
<dbReference type="PANTHER" id="PTHR43883:SF1">
    <property type="entry name" value="GLUCONOKINASE"/>
    <property type="match status" value="1"/>
</dbReference>
<keyword evidence="4" id="KW-1185">Reference proteome</keyword>